<name>A0A4U8TMJ0_9HELI</name>
<comment type="subcellular location">
    <subcellularLocation>
        <location evidence="5 6">Cytoplasm</location>
    </subcellularLocation>
</comment>
<keyword evidence="3 5" id="KW-0368">Histidine biosynthesis</keyword>
<sequence length="202" mass="22598">MDFNSDRFADITRKTKETNINIKLNLYGSGNSVVNTGVGFFDHMLESFSKHGLLDLQIQCNGDTFVDFHHTVEDCGIVIGQALYKCIFPVERIERFGNGSVVMDEACVECDLDISNRAFLFFDMSNAINGYVGKIGDFDVELVEEFFRAVVFNANISAHIVLKRGKNLHHITEAAFKAFALSLRKAVFHNDRACIPSTKGCL</sequence>
<dbReference type="EMBL" id="JRPD02000004">
    <property type="protein sequence ID" value="TLE00979.1"/>
    <property type="molecule type" value="Genomic_DNA"/>
</dbReference>
<keyword evidence="2 5" id="KW-0028">Amino-acid biosynthesis</keyword>
<accession>A0A4U8TMJ0</accession>
<comment type="caution">
    <text evidence="7">The sequence shown here is derived from an EMBL/GenBank/DDBJ whole genome shotgun (WGS) entry which is preliminary data.</text>
</comment>
<dbReference type="Proteomes" id="UP000029922">
    <property type="component" value="Unassembled WGS sequence"/>
</dbReference>
<comment type="catalytic activity">
    <reaction evidence="5 6">
        <text>D-erythro-1-(imidazol-4-yl)glycerol 3-phosphate = 3-(imidazol-4-yl)-2-oxopropyl phosphate + H2O</text>
        <dbReference type="Rhea" id="RHEA:11040"/>
        <dbReference type="ChEBI" id="CHEBI:15377"/>
        <dbReference type="ChEBI" id="CHEBI:57766"/>
        <dbReference type="ChEBI" id="CHEBI:58278"/>
        <dbReference type="EC" id="4.2.1.19"/>
    </reaction>
</comment>
<dbReference type="OrthoDB" id="9790411at2"/>
<dbReference type="Pfam" id="PF00475">
    <property type="entry name" value="IGPD"/>
    <property type="match status" value="1"/>
</dbReference>
<gene>
    <name evidence="5 7" type="primary">hisB</name>
    <name evidence="7" type="ORF">LS73_003325</name>
</gene>
<comment type="similarity">
    <text evidence="5 6">Belongs to the imidazoleglycerol-phosphate dehydratase family.</text>
</comment>
<organism evidence="7 8">
    <name type="scientific">Helicobacter muridarum</name>
    <dbReference type="NCBI Taxonomy" id="216"/>
    <lineage>
        <taxon>Bacteria</taxon>
        <taxon>Pseudomonadati</taxon>
        <taxon>Campylobacterota</taxon>
        <taxon>Epsilonproteobacteria</taxon>
        <taxon>Campylobacterales</taxon>
        <taxon>Helicobacteraceae</taxon>
        <taxon>Helicobacter</taxon>
    </lineage>
</organism>
<dbReference type="GO" id="GO:0000105">
    <property type="term" value="P:L-histidine biosynthetic process"/>
    <property type="evidence" value="ECO:0007669"/>
    <property type="project" value="UniProtKB-UniRule"/>
</dbReference>
<evidence type="ECO:0000256" key="2">
    <source>
        <dbReference type="ARBA" id="ARBA00022605"/>
    </source>
</evidence>
<dbReference type="PANTHER" id="PTHR23133">
    <property type="entry name" value="IMIDAZOLEGLYCEROL-PHOSPHATE DEHYDRATASE HIS7"/>
    <property type="match status" value="1"/>
</dbReference>
<evidence type="ECO:0000256" key="3">
    <source>
        <dbReference type="ARBA" id="ARBA00023102"/>
    </source>
</evidence>
<dbReference type="InterPro" id="IPR038494">
    <property type="entry name" value="IGPD_sf"/>
</dbReference>
<dbReference type="HAMAP" id="MF_00076">
    <property type="entry name" value="HisB"/>
    <property type="match status" value="1"/>
</dbReference>
<dbReference type="InterPro" id="IPR020565">
    <property type="entry name" value="ImidazoleglycerP_deHydtase_CS"/>
</dbReference>
<evidence type="ECO:0000256" key="4">
    <source>
        <dbReference type="ARBA" id="ARBA00023239"/>
    </source>
</evidence>
<proteinExistence type="inferred from homology"/>
<evidence type="ECO:0000256" key="6">
    <source>
        <dbReference type="RuleBase" id="RU000599"/>
    </source>
</evidence>
<keyword evidence="4 5" id="KW-0456">Lyase</keyword>
<evidence type="ECO:0000256" key="5">
    <source>
        <dbReference type="HAMAP-Rule" id="MF_00076"/>
    </source>
</evidence>
<dbReference type="Gene3D" id="3.30.230.40">
    <property type="entry name" value="Imidazole glycerol phosphate dehydratase, domain 1"/>
    <property type="match status" value="2"/>
</dbReference>
<dbReference type="GO" id="GO:0004424">
    <property type="term" value="F:imidazoleglycerol-phosphate dehydratase activity"/>
    <property type="evidence" value="ECO:0007669"/>
    <property type="project" value="UniProtKB-UniRule"/>
</dbReference>
<dbReference type="InterPro" id="IPR000807">
    <property type="entry name" value="ImidazoleglycerolP_deHydtase"/>
</dbReference>
<dbReference type="InterPro" id="IPR020568">
    <property type="entry name" value="Ribosomal_Su5_D2-typ_SF"/>
</dbReference>
<dbReference type="AlphaFoldDB" id="A0A4U8TMJ0"/>
<dbReference type="UniPathway" id="UPA00031">
    <property type="reaction ID" value="UER00011"/>
</dbReference>
<dbReference type="PROSITE" id="PS00954">
    <property type="entry name" value="IGP_DEHYDRATASE_1"/>
    <property type="match status" value="1"/>
</dbReference>
<evidence type="ECO:0000313" key="8">
    <source>
        <dbReference type="Proteomes" id="UP000029922"/>
    </source>
</evidence>
<evidence type="ECO:0000313" key="7">
    <source>
        <dbReference type="EMBL" id="TLE00979.1"/>
    </source>
</evidence>
<dbReference type="RefSeq" id="WP_104692101.1">
    <property type="nucleotide sequence ID" value="NZ_FZML01000019.1"/>
</dbReference>
<keyword evidence="5" id="KW-0963">Cytoplasm</keyword>
<dbReference type="GO" id="GO:0005737">
    <property type="term" value="C:cytoplasm"/>
    <property type="evidence" value="ECO:0007669"/>
    <property type="project" value="UniProtKB-SubCell"/>
</dbReference>
<evidence type="ECO:0000256" key="1">
    <source>
        <dbReference type="ARBA" id="ARBA00005047"/>
    </source>
</evidence>
<dbReference type="NCBIfam" id="NF002114">
    <property type="entry name" value="PRK00951.2-4"/>
    <property type="match status" value="1"/>
</dbReference>
<dbReference type="FunFam" id="3.30.230.40:FF:000003">
    <property type="entry name" value="Imidazoleglycerol-phosphate dehydratase HisB"/>
    <property type="match status" value="1"/>
</dbReference>
<dbReference type="PROSITE" id="PS00955">
    <property type="entry name" value="IGP_DEHYDRATASE_2"/>
    <property type="match status" value="1"/>
</dbReference>
<comment type="pathway">
    <text evidence="1 5 6">Amino-acid biosynthesis; L-histidine biosynthesis; L-histidine from 5-phospho-alpha-D-ribose 1-diphosphate: step 6/9.</text>
</comment>
<dbReference type="PANTHER" id="PTHR23133:SF2">
    <property type="entry name" value="IMIDAZOLEGLYCEROL-PHOSPHATE DEHYDRATASE"/>
    <property type="match status" value="1"/>
</dbReference>
<reference evidence="7 8" key="1">
    <citation type="journal article" date="2014" name="Genome Announc.">
        <title>Draft genome sequences of eight enterohepatic helicobacter species isolated from both laboratory and wild rodents.</title>
        <authorList>
            <person name="Sheh A."/>
            <person name="Shen Z."/>
            <person name="Fox J.G."/>
        </authorList>
    </citation>
    <scope>NUCLEOTIDE SEQUENCE [LARGE SCALE GENOMIC DNA]</scope>
    <source>
        <strain evidence="7 8">ST1</strain>
    </source>
</reference>
<protein>
    <recommendedName>
        <fullName evidence="5 6">Imidazoleglycerol-phosphate dehydratase</fullName>
        <shortName evidence="5">IGPD</shortName>
        <ecNumber evidence="5 6">4.2.1.19</ecNumber>
    </recommendedName>
</protein>
<dbReference type="EC" id="4.2.1.19" evidence="5 6"/>
<dbReference type="CDD" id="cd07914">
    <property type="entry name" value="IGPD"/>
    <property type="match status" value="1"/>
</dbReference>
<dbReference type="SUPFAM" id="SSF54211">
    <property type="entry name" value="Ribosomal protein S5 domain 2-like"/>
    <property type="match status" value="2"/>
</dbReference>